<name>A0A1F5EX45_9BACT</name>
<dbReference type="Pfam" id="PF18901">
    <property type="entry name" value="DUF5657"/>
    <property type="match status" value="1"/>
</dbReference>
<keyword evidence="1" id="KW-0472">Membrane</keyword>
<dbReference type="EMBL" id="MFAH01000011">
    <property type="protein sequence ID" value="OGD71959.1"/>
    <property type="molecule type" value="Genomic_DNA"/>
</dbReference>
<keyword evidence="1" id="KW-1133">Transmembrane helix</keyword>
<evidence type="ECO:0000256" key="1">
    <source>
        <dbReference type="SAM" id="Phobius"/>
    </source>
</evidence>
<feature type="transmembrane region" description="Helical" evidence="1">
    <location>
        <begin position="54"/>
        <end position="72"/>
    </location>
</feature>
<comment type="caution">
    <text evidence="2">The sequence shown here is derived from an EMBL/GenBank/DDBJ whole genome shotgun (WGS) entry which is preliminary data.</text>
</comment>
<keyword evidence="1" id="KW-0812">Transmembrane</keyword>
<evidence type="ECO:0000313" key="2">
    <source>
        <dbReference type="EMBL" id="OGD71959.1"/>
    </source>
</evidence>
<dbReference type="Proteomes" id="UP000177390">
    <property type="component" value="Unassembled WGS sequence"/>
</dbReference>
<sequence length="73" mass="7948">MDDILGSLSLSLIVGLFVKGLLVLTTLLSLVTVRQASLMDKVLNVPIGNWFKTLAWGFFFVSLILTIGIVLIV</sequence>
<feature type="transmembrane region" description="Helical" evidence="1">
    <location>
        <begin position="12"/>
        <end position="33"/>
    </location>
</feature>
<dbReference type="AlphaFoldDB" id="A0A1F5EX45"/>
<organism evidence="2 3">
    <name type="scientific">Candidatus Collierbacteria bacterium RIFCSPHIGHO2_02_FULL_49_10</name>
    <dbReference type="NCBI Taxonomy" id="1817723"/>
    <lineage>
        <taxon>Bacteria</taxon>
        <taxon>Candidatus Collieribacteriota</taxon>
    </lineage>
</organism>
<gene>
    <name evidence="2" type="ORF">A3D09_03700</name>
</gene>
<reference evidence="2 3" key="1">
    <citation type="journal article" date="2016" name="Nat. Commun.">
        <title>Thousands of microbial genomes shed light on interconnected biogeochemical processes in an aquifer system.</title>
        <authorList>
            <person name="Anantharaman K."/>
            <person name="Brown C.T."/>
            <person name="Hug L.A."/>
            <person name="Sharon I."/>
            <person name="Castelle C.J."/>
            <person name="Probst A.J."/>
            <person name="Thomas B.C."/>
            <person name="Singh A."/>
            <person name="Wilkins M.J."/>
            <person name="Karaoz U."/>
            <person name="Brodie E.L."/>
            <person name="Williams K.H."/>
            <person name="Hubbard S.S."/>
            <person name="Banfield J.F."/>
        </authorList>
    </citation>
    <scope>NUCLEOTIDE SEQUENCE [LARGE SCALE GENOMIC DNA]</scope>
</reference>
<evidence type="ECO:0000313" key="3">
    <source>
        <dbReference type="Proteomes" id="UP000177390"/>
    </source>
</evidence>
<dbReference type="InterPro" id="IPR043716">
    <property type="entry name" value="DUF5657"/>
</dbReference>
<protein>
    <submittedName>
        <fullName evidence="2">Uncharacterized protein</fullName>
    </submittedName>
</protein>
<proteinExistence type="predicted"/>
<accession>A0A1F5EX45</accession>